<keyword evidence="7" id="KW-1185">Reference proteome</keyword>
<dbReference type="InterPro" id="IPR017946">
    <property type="entry name" value="PLC-like_Pdiesterase_TIM-brl"/>
</dbReference>
<dbReference type="GO" id="GO:0008889">
    <property type="term" value="F:glycerophosphodiester phosphodiesterase activity"/>
    <property type="evidence" value="ECO:0007669"/>
    <property type="project" value="UniProtKB-EC"/>
</dbReference>
<evidence type="ECO:0000259" key="5">
    <source>
        <dbReference type="PROSITE" id="PS51704"/>
    </source>
</evidence>
<feature type="domain" description="GP-PDE" evidence="5">
    <location>
        <begin position="75"/>
        <end position="314"/>
    </location>
</feature>
<comment type="catalytic activity">
    <reaction evidence="3">
        <text>a sn-glycero-3-phosphodiester + H2O = an alcohol + sn-glycerol 3-phosphate + H(+)</text>
        <dbReference type="Rhea" id="RHEA:12969"/>
        <dbReference type="ChEBI" id="CHEBI:15377"/>
        <dbReference type="ChEBI" id="CHEBI:15378"/>
        <dbReference type="ChEBI" id="CHEBI:30879"/>
        <dbReference type="ChEBI" id="CHEBI:57597"/>
        <dbReference type="ChEBI" id="CHEBI:83408"/>
        <dbReference type="EC" id="3.1.4.46"/>
    </reaction>
</comment>
<keyword evidence="4" id="KW-1133">Transmembrane helix</keyword>
<keyword evidence="4" id="KW-0812">Transmembrane</keyword>
<evidence type="ECO:0000256" key="1">
    <source>
        <dbReference type="ARBA" id="ARBA00012247"/>
    </source>
</evidence>
<dbReference type="EC" id="3.1.4.46" evidence="1"/>
<dbReference type="PANTHER" id="PTHR47449">
    <property type="entry name" value="GLYCEROPHOSPHODIESTER PHOSPHODIESTERASE GDPD4"/>
    <property type="match status" value="1"/>
</dbReference>
<reference evidence="6 7" key="1">
    <citation type="journal article" date="2015" name="Genome Biol. Evol.">
        <title>Comparative Genomics of a Bacterivorous Green Alga Reveals Evolutionary Causalities and Consequences of Phago-Mixotrophic Mode of Nutrition.</title>
        <authorList>
            <person name="Burns J.A."/>
            <person name="Paasch A."/>
            <person name="Narechania A."/>
            <person name="Kim E."/>
        </authorList>
    </citation>
    <scope>NUCLEOTIDE SEQUENCE [LARGE SCALE GENOMIC DNA]</scope>
    <source>
        <strain evidence="6 7">PLY_AMNH</strain>
    </source>
</reference>
<organism evidence="6 7">
    <name type="scientific">Cymbomonas tetramitiformis</name>
    <dbReference type="NCBI Taxonomy" id="36881"/>
    <lineage>
        <taxon>Eukaryota</taxon>
        <taxon>Viridiplantae</taxon>
        <taxon>Chlorophyta</taxon>
        <taxon>Pyramimonadophyceae</taxon>
        <taxon>Pyramimonadales</taxon>
        <taxon>Pyramimonadaceae</taxon>
        <taxon>Cymbomonas</taxon>
    </lineage>
</organism>
<evidence type="ECO:0000256" key="2">
    <source>
        <dbReference type="ARBA" id="ARBA00022798"/>
    </source>
</evidence>
<keyword evidence="4" id="KW-0472">Membrane</keyword>
<comment type="caution">
    <text evidence="6">The sequence shown here is derived from an EMBL/GenBank/DDBJ whole genome shotgun (WGS) entry which is preliminary data.</text>
</comment>
<evidence type="ECO:0000313" key="6">
    <source>
        <dbReference type="EMBL" id="KAK3281791.1"/>
    </source>
</evidence>
<dbReference type="GO" id="GO:0006629">
    <property type="term" value="P:lipid metabolic process"/>
    <property type="evidence" value="ECO:0007669"/>
    <property type="project" value="InterPro"/>
</dbReference>
<evidence type="ECO:0000256" key="3">
    <source>
        <dbReference type="ARBA" id="ARBA00047512"/>
    </source>
</evidence>
<evidence type="ECO:0000313" key="7">
    <source>
        <dbReference type="Proteomes" id="UP001190700"/>
    </source>
</evidence>
<name>A0AAE0LDV0_9CHLO</name>
<accession>A0AAE0LDV0</accession>
<dbReference type="Pfam" id="PF03009">
    <property type="entry name" value="GDPD"/>
    <property type="match status" value="1"/>
</dbReference>
<gene>
    <name evidence="6" type="ORF">CYMTET_10437</name>
</gene>
<keyword evidence="2" id="KW-0319">Glycerol metabolism</keyword>
<protein>
    <recommendedName>
        <fullName evidence="1">glycerophosphodiester phosphodiesterase</fullName>
        <ecNumber evidence="1">3.1.4.46</ecNumber>
    </recommendedName>
</protein>
<dbReference type="InterPro" id="IPR044236">
    <property type="entry name" value="GDPD4"/>
</dbReference>
<dbReference type="PANTHER" id="PTHR47449:SF2">
    <property type="entry name" value="GLYCEROPHOSPHODIESTER PHOSPHODIESTERASE GDPD4"/>
    <property type="match status" value="1"/>
</dbReference>
<dbReference type="PROSITE" id="PS51704">
    <property type="entry name" value="GP_PDE"/>
    <property type="match status" value="1"/>
</dbReference>
<dbReference type="Proteomes" id="UP001190700">
    <property type="component" value="Unassembled WGS sequence"/>
</dbReference>
<dbReference type="SUPFAM" id="SSF51695">
    <property type="entry name" value="PLC-like phosphodiesterases"/>
    <property type="match status" value="1"/>
</dbReference>
<dbReference type="EMBL" id="LGRX02003699">
    <property type="protein sequence ID" value="KAK3281791.1"/>
    <property type="molecule type" value="Genomic_DNA"/>
</dbReference>
<dbReference type="AlphaFoldDB" id="A0AAE0LDV0"/>
<feature type="transmembrane region" description="Helical" evidence="4">
    <location>
        <begin position="20"/>
        <end position="38"/>
    </location>
</feature>
<dbReference type="GO" id="GO:0006071">
    <property type="term" value="P:glycerol metabolic process"/>
    <property type="evidence" value="ECO:0007669"/>
    <property type="project" value="UniProtKB-KW"/>
</dbReference>
<dbReference type="InterPro" id="IPR030395">
    <property type="entry name" value="GP_PDE_dom"/>
</dbReference>
<sequence length="334" mass="36168">MKRSTARHDRVRRHSFRPGFGSFLALIVVFGVGTFFISNRISEAPAPLDEPLHPDAEWEATWGPSSAFCERAMPPLVCAHGGDINVAAPNTIGAIRGVPYTGAKCVEIDASRTKDGQLVTIHNRELAELLDIRSANVGDFTLDELVGLDPRGSEKIPTLYEALRMALSLEFAMITVDTKPGPPRHDDLFAADVLAVLEHANCSTTCQVWAKSDKIVQDTASLSPSTQAGYVVMNQTEQARLEGADKVARLREASPRVAATYYGMVDQALVAEAHSLEREVHAWTVNDPVAMRQVLNAGVDAIVTNFPTQIQAAVTTLQAKCRAETDGPVDLRAA</sequence>
<proteinExistence type="predicted"/>
<evidence type="ECO:0000256" key="4">
    <source>
        <dbReference type="SAM" id="Phobius"/>
    </source>
</evidence>
<dbReference type="Gene3D" id="3.20.20.190">
    <property type="entry name" value="Phosphatidylinositol (PI) phosphodiesterase"/>
    <property type="match status" value="1"/>
</dbReference>